<proteinExistence type="predicted"/>
<dbReference type="STRING" id="311180.SAMN04488050_102177"/>
<keyword evidence="2" id="KW-0732">Signal</keyword>
<sequence>MGFKVLASHAILALGTALAAAPVAAQRIDTISDPAELPPASYSASQYVDSRGCVFVRAGFDDAVIWVPRVSRAGDPVCGYAPSLQGQGTATAAAPAPKASPTPVQTPAPAPAATRTVQAAAPTQAPARSSQPMTTVASKPATVVKAPASKPPAAPAPRVVATVPAPKAVAVPAPQGGGLVGGACAPGFSGQIQSDGRTVRCGPQTAPYVTEVRRGEAPAPGKNVYYNTGNGTGSWQDGKLMVPGSTRILPRHLYEEGPAERTLIPAGYRPAWEDDRLNPHRALQTVKGYYDTQRVWTKEIPHTSTAGSTVVAKAPRVRFEGDPVLKPALSSTAARSSTMVAVASDSASDVSAKPRYVRIGAFTSPQKAEEARRRLQAAGLPVQELLRKTDGMRRLRVGPFADERAARVALARVQATGYDQAALR</sequence>
<evidence type="ECO:0000313" key="4">
    <source>
        <dbReference type="EMBL" id="SFS53734.1"/>
    </source>
</evidence>
<dbReference type="InterPro" id="IPR007730">
    <property type="entry name" value="SPOR-like_dom"/>
</dbReference>
<dbReference type="GO" id="GO:0042834">
    <property type="term" value="F:peptidoglycan binding"/>
    <property type="evidence" value="ECO:0007669"/>
    <property type="project" value="InterPro"/>
</dbReference>
<feature type="signal peptide" evidence="2">
    <location>
        <begin position="1"/>
        <end position="19"/>
    </location>
</feature>
<feature type="chain" id="PRO_5011757113" evidence="2">
    <location>
        <begin position="20"/>
        <end position="424"/>
    </location>
</feature>
<dbReference type="AlphaFoldDB" id="A0A1I6QMR1"/>
<name>A0A1I6QMR1_9RHOB</name>
<protein>
    <submittedName>
        <fullName evidence="4">Sporulation related domain-containing protein</fullName>
    </submittedName>
</protein>
<feature type="compositionally biased region" description="Low complexity" evidence="1">
    <location>
        <begin position="111"/>
        <end position="132"/>
    </location>
</feature>
<dbReference type="Pfam" id="PF05036">
    <property type="entry name" value="SPOR"/>
    <property type="match status" value="1"/>
</dbReference>
<dbReference type="InterPro" id="IPR036680">
    <property type="entry name" value="SPOR-like_sf"/>
</dbReference>
<evidence type="ECO:0000313" key="5">
    <source>
        <dbReference type="Proteomes" id="UP000199392"/>
    </source>
</evidence>
<dbReference type="PROSITE" id="PS51724">
    <property type="entry name" value="SPOR"/>
    <property type="match status" value="1"/>
</dbReference>
<dbReference type="SUPFAM" id="SSF110997">
    <property type="entry name" value="Sporulation related repeat"/>
    <property type="match status" value="1"/>
</dbReference>
<evidence type="ECO:0000256" key="1">
    <source>
        <dbReference type="SAM" id="MobiDB-lite"/>
    </source>
</evidence>
<feature type="compositionally biased region" description="Pro residues" evidence="1">
    <location>
        <begin position="98"/>
        <end position="110"/>
    </location>
</feature>
<feature type="region of interest" description="Disordered" evidence="1">
    <location>
        <begin position="88"/>
        <end position="136"/>
    </location>
</feature>
<gene>
    <name evidence="4" type="ORF">SAMN04488050_102177</name>
</gene>
<dbReference type="OrthoDB" id="7843142at2"/>
<reference evidence="5" key="1">
    <citation type="submission" date="2016-10" db="EMBL/GenBank/DDBJ databases">
        <authorList>
            <person name="Varghese N."/>
            <person name="Submissions S."/>
        </authorList>
    </citation>
    <scope>NUCLEOTIDE SEQUENCE [LARGE SCALE GENOMIC DNA]</scope>
    <source>
        <strain evidence="5">DSM 26894</strain>
    </source>
</reference>
<evidence type="ECO:0000259" key="3">
    <source>
        <dbReference type="PROSITE" id="PS51724"/>
    </source>
</evidence>
<keyword evidence="5" id="KW-1185">Reference proteome</keyword>
<dbReference type="Gene3D" id="3.30.70.1070">
    <property type="entry name" value="Sporulation related repeat"/>
    <property type="match status" value="1"/>
</dbReference>
<organism evidence="4 5">
    <name type="scientific">Alloyangia pacifica</name>
    <dbReference type="NCBI Taxonomy" id="311180"/>
    <lineage>
        <taxon>Bacteria</taxon>
        <taxon>Pseudomonadati</taxon>
        <taxon>Pseudomonadota</taxon>
        <taxon>Alphaproteobacteria</taxon>
        <taxon>Rhodobacterales</taxon>
        <taxon>Roseobacteraceae</taxon>
        <taxon>Alloyangia</taxon>
    </lineage>
</organism>
<accession>A0A1I6QMR1</accession>
<feature type="domain" description="SPOR" evidence="3">
    <location>
        <begin position="349"/>
        <end position="424"/>
    </location>
</feature>
<evidence type="ECO:0000256" key="2">
    <source>
        <dbReference type="SAM" id="SignalP"/>
    </source>
</evidence>
<dbReference type="RefSeq" id="WP_092419332.1">
    <property type="nucleotide sequence ID" value="NZ_FNCL01000001.1"/>
</dbReference>
<dbReference type="EMBL" id="FOZW01000002">
    <property type="protein sequence ID" value="SFS53734.1"/>
    <property type="molecule type" value="Genomic_DNA"/>
</dbReference>
<dbReference type="Proteomes" id="UP000199392">
    <property type="component" value="Unassembled WGS sequence"/>
</dbReference>